<name>A0A1G2Q2A6_9BACT</name>
<dbReference type="InterPro" id="IPR018638">
    <property type="entry name" value="DUF2061_membrane"/>
</dbReference>
<protein>
    <recommendedName>
        <fullName evidence="2">DUF2061 domain-containing protein</fullName>
    </recommendedName>
</protein>
<dbReference type="EMBL" id="MHTB01000041">
    <property type="protein sequence ID" value="OHA54700.1"/>
    <property type="molecule type" value="Genomic_DNA"/>
</dbReference>
<dbReference type="Proteomes" id="UP000178936">
    <property type="component" value="Unassembled WGS sequence"/>
</dbReference>
<reference evidence="3 4" key="1">
    <citation type="journal article" date="2016" name="Nat. Commun.">
        <title>Thousands of microbial genomes shed light on interconnected biogeochemical processes in an aquifer system.</title>
        <authorList>
            <person name="Anantharaman K."/>
            <person name="Brown C.T."/>
            <person name="Hug L.A."/>
            <person name="Sharon I."/>
            <person name="Castelle C.J."/>
            <person name="Probst A.J."/>
            <person name="Thomas B.C."/>
            <person name="Singh A."/>
            <person name="Wilkins M.J."/>
            <person name="Karaoz U."/>
            <person name="Brodie E.L."/>
            <person name="Williams K.H."/>
            <person name="Hubbard S.S."/>
            <person name="Banfield J.F."/>
        </authorList>
    </citation>
    <scope>NUCLEOTIDE SEQUENCE [LARGE SCALE GENOMIC DNA]</scope>
</reference>
<feature type="domain" description="DUF2061" evidence="2">
    <location>
        <begin position="17"/>
        <end position="68"/>
    </location>
</feature>
<comment type="caution">
    <text evidence="3">The sequence shown here is derived from an EMBL/GenBank/DDBJ whole genome shotgun (WGS) entry which is preliminary data.</text>
</comment>
<evidence type="ECO:0000256" key="1">
    <source>
        <dbReference type="SAM" id="Phobius"/>
    </source>
</evidence>
<feature type="transmembrane region" description="Helical" evidence="1">
    <location>
        <begin position="21"/>
        <end position="39"/>
    </location>
</feature>
<dbReference type="AlphaFoldDB" id="A0A1G2Q2A6"/>
<keyword evidence="1" id="KW-1133">Transmembrane helix</keyword>
<keyword evidence="1" id="KW-0472">Membrane</keyword>
<feature type="transmembrane region" description="Helical" evidence="1">
    <location>
        <begin position="45"/>
        <end position="63"/>
    </location>
</feature>
<evidence type="ECO:0000313" key="3">
    <source>
        <dbReference type="EMBL" id="OHA54700.1"/>
    </source>
</evidence>
<sequence>MNKSSELINNSTKLHSLAKTVSWRIIATMITWAVVFLFTGEVQESTIITLSSATILMVVYYFHERFWNWIRIKKSIKDTSSAQ</sequence>
<gene>
    <name evidence="3" type="ORF">A2226_03905</name>
</gene>
<evidence type="ECO:0000313" key="4">
    <source>
        <dbReference type="Proteomes" id="UP000178936"/>
    </source>
</evidence>
<dbReference type="Pfam" id="PF09834">
    <property type="entry name" value="DUF2061"/>
    <property type="match status" value="1"/>
</dbReference>
<keyword evidence="1" id="KW-0812">Transmembrane</keyword>
<proteinExistence type="predicted"/>
<accession>A0A1G2Q2A6</accession>
<evidence type="ECO:0000259" key="2">
    <source>
        <dbReference type="Pfam" id="PF09834"/>
    </source>
</evidence>
<organism evidence="3 4">
    <name type="scientific">Candidatus Veblenbacteria bacterium RIFOXYA2_FULL_43_9</name>
    <dbReference type="NCBI Taxonomy" id="1802425"/>
    <lineage>
        <taxon>Bacteria</taxon>
        <taxon>Candidatus Vebleniibacteriota</taxon>
    </lineage>
</organism>